<evidence type="ECO:0000313" key="2">
    <source>
        <dbReference type="Proteomes" id="UP000321419"/>
    </source>
</evidence>
<keyword evidence="2" id="KW-1185">Reference proteome</keyword>
<protein>
    <submittedName>
        <fullName evidence="1">Uncharacterized protein</fullName>
    </submittedName>
</protein>
<reference evidence="1 2" key="1">
    <citation type="submission" date="2019-07" db="EMBL/GenBank/DDBJ databases">
        <title>Whole genome shotgun sequence of Pseudoalteromonas espejiana NBRC 102222.</title>
        <authorList>
            <person name="Hosoyama A."/>
            <person name="Uohara A."/>
            <person name="Ohji S."/>
            <person name="Ichikawa N."/>
        </authorList>
    </citation>
    <scope>NUCLEOTIDE SEQUENCE [LARGE SCALE GENOMIC DNA]</scope>
    <source>
        <strain evidence="1 2">NBRC 102222</strain>
    </source>
</reference>
<comment type="caution">
    <text evidence="1">The sequence shown here is derived from an EMBL/GenBank/DDBJ whole genome shotgun (WGS) entry which is preliminary data.</text>
</comment>
<dbReference type="Proteomes" id="UP000321419">
    <property type="component" value="Unassembled WGS sequence"/>
</dbReference>
<proteinExistence type="predicted"/>
<gene>
    <name evidence="1" type="ORF">PES01_28560</name>
</gene>
<accession>A0A510XZE9</accession>
<dbReference type="EMBL" id="BJUM01000030">
    <property type="protein sequence ID" value="GEK56011.1"/>
    <property type="molecule type" value="Genomic_DNA"/>
</dbReference>
<name>A0A510XZE9_9GAMM</name>
<evidence type="ECO:0000313" key="1">
    <source>
        <dbReference type="EMBL" id="GEK56011.1"/>
    </source>
</evidence>
<organism evidence="1 2">
    <name type="scientific">Pseudoalteromonas espejiana</name>
    <dbReference type="NCBI Taxonomy" id="28107"/>
    <lineage>
        <taxon>Bacteria</taxon>
        <taxon>Pseudomonadati</taxon>
        <taxon>Pseudomonadota</taxon>
        <taxon>Gammaproteobacteria</taxon>
        <taxon>Alteromonadales</taxon>
        <taxon>Pseudoalteromonadaceae</taxon>
        <taxon>Pseudoalteromonas</taxon>
    </lineage>
</organism>
<dbReference type="AlphaFoldDB" id="A0A510XZE9"/>
<sequence>MNLFLKKKKLKVLRSNTFDSRNAIDMKQTKLINGASPSSIPLPDIIGPDVGFQKISN</sequence>